<protein>
    <submittedName>
        <fullName evidence="1">Uncharacterized protein</fullName>
    </submittedName>
</protein>
<organism evidence="1 2">
    <name type="scientific">Borborobacter arsenicus</name>
    <dbReference type="NCBI Taxonomy" id="1851146"/>
    <lineage>
        <taxon>Bacteria</taxon>
        <taxon>Pseudomonadati</taxon>
        <taxon>Pseudomonadota</taxon>
        <taxon>Alphaproteobacteria</taxon>
        <taxon>Hyphomicrobiales</taxon>
        <taxon>Phyllobacteriaceae</taxon>
        <taxon>Borborobacter</taxon>
    </lineage>
</organism>
<accession>A0A432V666</accession>
<dbReference type="OrthoDB" id="8451580at2"/>
<dbReference type="EMBL" id="RKST01000010">
    <property type="protein sequence ID" value="RUM97657.1"/>
    <property type="molecule type" value="Genomic_DNA"/>
</dbReference>
<dbReference type="RefSeq" id="WP_128624963.1">
    <property type="nucleotide sequence ID" value="NZ_ML133510.1"/>
</dbReference>
<dbReference type="Proteomes" id="UP000281647">
    <property type="component" value="Unassembled WGS sequence"/>
</dbReference>
<gene>
    <name evidence="1" type="ORF">EET67_11345</name>
</gene>
<evidence type="ECO:0000313" key="1">
    <source>
        <dbReference type="EMBL" id="RUM97657.1"/>
    </source>
</evidence>
<name>A0A432V666_9HYPH</name>
<comment type="caution">
    <text evidence="1">The sequence shown here is derived from an EMBL/GenBank/DDBJ whole genome shotgun (WGS) entry which is preliminary data.</text>
</comment>
<keyword evidence="2" id="KW-1185">Reference proteome</keyword>
<evidence type="ECO:0000313" key="2">
    <source>
        <dbReference type="Proteomes" id="UP000281647"/>
    </source>
</evidence>
<dbReference type="AlphaFoldDB" id="A0A432V666"/>
<reference evidence="1 2" key="1">
    <citation type="submission" date="2018-11" db="EMBL/GenBank/DDBJ databases">
        <title>Pseudaminobacter arsenicus sp. nov., an arsenic-resistant bacterium isolated from arsenic-rich aquifers.</title>
        <authorList>
            <person name="Mu Y."/>
        </authorList>
    </citation>
    <scope>NUCLEOTIDE SEQUENCE [LARGE SCALE GENOMIC DNA]</scope>
    <source>
        <strain evidence="1 2">CB3</strain>
    </source>
</reference>
<sequence>MPNPRPIATAPKNGSKVQVYWTDMDGQENESIAQYRSAEMLQALGGTWDEADIGWWAFIDSSTQKKINPHSWLSPTDAEEED</sequence>
<proteinExistence type="predicted"/>